<protein>
    <submittedName>
        <fullName evidence="2">Uncharacterized protein</fullName>
    </submittedName>
</protein>
<evidence type="ECO:0000313" key="3">
    <source>
        <dbReference type="Proteomes" id="UP000577956"/>
    </source>
</evidence>
<sequence>MKRRPRPLTVVAGVLLALAVLYLTVPAILMRPRQTEALFTAEDVGTAPEAQRRALADGVVTLAEMEAAWEAERTCLQGAGYSPGRAGVDGPGTGFTIEVDYTGEADSAAADREFDRTYRRCHATHTELVAHAYFWGR</sequence>
<dbReference type="EMBL" id="JACCBK010000001">
    <property type="protein sequence ID" value="NYD85658.1"/>
    <property type="molecule type" value="Genomic_DNA"/>
</dbReference>
<gene>
    <name evidence="2" type="ORF">BKA21_001207</name>
    <name evidence="1" type="ORF">Col01nite_04930</name>
</gene>
<keyword evidence="4" id="KW-1185">Reference proteome</keyword>
<reference evidence="2 3" key="1">
    <citation type="submission" date="2020-07" db="EMBL/GenBank/DDBJ databases">
        <title>Sequencing the genomes of 1000 actinobacteria strains.</title>
        <authorList>
            <person name="Klenk H.-P."/>
        </authorList>
    </citation>
    <scope>NUCLEOTIDE SEQUENCE [LARGE SCALE GENOMIC DNA]</scope>
    <source>
        <strain evidence="2 3">DSM 24482</strain>
    </source>
</reference>
<evidence type="ECO:0000313" key="4">
    <source>
        <dbReference type="Proteomes" id="UP000618382"/>
    </source>
</evidence>
<accession>A0A7Y9FE34</accession>
<dbReference type="RefSeq" id="WP_140457429.1">
    <property type="nucleotide sequence ID" value="NZ_BAABFI010000014.1"/>
</dbReference>
<dbReference type="Proteomes" id="UP000618382">
    <property type="component" value="Unassembled WGS sequence"/>
</dbReference>
<proteinExistence type="predicted"/>
<dbReference type="EMBL" id="BONN01000001">
    <property type="protein sequence ID" value="GIG31334.1"/>
    <property type="molecule type" value="Genomic_DNA"/>
</dbReference>
<organism evidence="2 3">
    <name type="scientific">Cellulomonas oligotrophica</name>
    <dbReference type="NCBI Taxonomy" id="931536"/>
    <lineage>
        <taxon>Bacteria</taxon>
        <taxon>Bacillati</taxon>
        <taxon>Actinomycetota</taxon>
        <taxon>Actinomycetes</taxon>
        <taxon>Micrococcales</taxon>
        <taxon>Cellulomonadaceae</taxon>
        <taxon>Cellulomonas</taxon>
    </lineage>
</organism>
<dbReference type="AlphaFoldDB" id="A0A7Y9FE34"/>
<evidence type="ECO:0000313" key="2">
    <source>
        <dbReference type="EMBL" id="NYD85658.1"/>
    </source>
</evidence>
<name>A0A7Y9FE34_9CELL</name>
<comment type="caution">
    <text evidence="2">The sequence shown here is derived from an EMBL/GenBank/DDBJ whole genome shotgun (WGS) entry which is preliminary data.</text>
</comment>
<reference evidence="1 4" key="2">
    <citation type="submission" date="2021-01" db="EMBL/GenBank/DDBJ databases">
        <title>Whole genome shotgun sequence of Cellulomonas oligotrophica NBRC 109435.</title>
        <authorList>
            <person name="Komaki H."/>
            <person name="Tamura T."/>
        </authorList>
    </citation>
    <scope>NUCLEOTIDE SEQUENCE [LARGE SCALE GENOMIC DNA]</scope>
    <source>
        <strain evidence="1 4">NBRC 109435</strain>
    </source>
</reference>
<dbReference type="Proteomes" id="UP000577956">
    <property type="component" value="Unassembled WGS sequence"/>
</dbReference>
<evidence type="ECO:0000313" key="1">
    <source>
        <dbReference type="EMBL" id="GIG31334.1"/>
    </source>
</evidence>